<dbReference type="GO" id="GO:0008233">
    <property type="term" value="F:peptidase activity"/>
    <property type="evidence" value="ECO:0007669"/>
    <property type="project" value="UniProtKB-KW"/>
</dbReference>
<dbReference type="InterPro" id="IPR002933">
    <property type="entry name" value="Peptidase_M20"/>
</dbReference>
<dbReference type="GO" id="GO:0046872">
    <property type="term" value="F:metal ion binding"/>
    <property type="evidence" value="ECO:0007669"/>
    <property type="project" value="UniProtKB-KW"/>
</dbReference>
<dbReference type="Proteomes" id="UP000467322">
    <property type="component" value="Unassembled WGS sequence"/>
</dbReference>
<dbReference type="InterPro" id="IPR051458">
    <property type="entry name" value="Cyt/Met_Dipeptidase"/>
</dbReference>
<evidence type="ECO:0000313" key="6">
    <source>
        <dbReference type="Proteomes" id="UP000467322"/>
    </source>
</evidence>
<reference evidence="5 6" key="1">
    <citation type="submission" date="2019-12" db="EMBL/GenBank/DDBJ databases">
        <title>Maritimibacter sp. nov. sp. isolated from sea sand.</title>
        <authorList>
            <person name="Kim J."/>
            <person name="Jeong S.E."/>
            <person name="Jung H.S."/>
            <person name="Jeon C.O."/>
        </authorList>
    </citation>
    <scope>NUCLEOTIDE SEQUENCE [LARGE SCALE GENOMIC DNA]</scope>
    <source>
        <strain evidence="5 6">DP07</strain>
    </source>
</reference>
<dbReference type="InterPro" id="IPR011650">
    <property type="entry name" value="Peptidase_M20_dimer"/>
</dbReference>
<dbReference type="GO" id="GO:0006508">
    <property type="term" value="P:proteolysis"/>
    <property type="evidence" value="ECO:0007669"/>
    <property type="project" value="UniProtKB-KW"/>
</dbReference>
<evidence type="ECO:0000256" key="2">
    <source>
        <dbReference type="ARBA" id="ARBA00022723"/>
    </source>
</evidence>
<dbReference type="Gene3D" id="3.30.70.360">
    <property type="match status" value="1"/>
</dbReference>
<dbReference type="AlphaFoldDB" id="A0A845M0P9"/>
<evidence type="ECO:0000256" key="3">
    <source>
        <dbReference type="ARBA" id="ARBA00022801"/>
    </source>
</evidence>
<evidence type="ECO:0000259" key="4">
    <source>
        <dbReference type="Pfam" id="PF07687"/>
    </source>
</evidence>
<evidence type="ECO:0000256" key="1">
    <source>
        <dbReference type="ARBA" id="ARBA00022670"/>
    </source>
</evidence>
<dbReference type="PANTHER" id="PTHR43270:SF12">
    <property type="entry name" value="SUCCINYL-DIAMINOPIMELATE DESUCCINYLASE"/>
    <property type="match status" value="1"/>
</dbReference>
<organism evidence="5 6">
    <name type="scientific">Maritimibacter harenae</name>
    <dbReference type="NCBI Taxonomy" id="2606218"/>
    <lineage>
        <taxon>Bacteria</taxon>
        <taxon>Pseudomonadati</taxon>
        <taxon>Pseudomonadota</taxon>
        <taxon>Alphaproteobacteria</taxon>
        <taxon>Rhodobacterales</taxon>
        <taxon>Roseobacteraceae</taxon>
        <taxon>Maritimibacter</taxon>
    </lineage>
</organism>
<dbReference type="NCBIfam" id="NF006579">
    <property type="entry name" value="PRK09104.1"/>
    <property type="match status" value="1"/>
</dbReference>
<gene>
    <name evidence="5" type="ORF">GQE99_09070</name>
</gene>
<dbReference type="Pfam" id="PF01546">
    <property type="entry name" value="Peptidase_M20"/>
    <property type="match status" value="1"/>
</dbReference>
<comment type="caution">
    <text evidence="5">The sequence shown here is derived from an EMBL/GenBank/DDBJ whole genome shotgun (WGS) entry which is preliminary data.</text>
</comment>
<sequence length="463" mass="50104">MSLDTVLVKIDGEIDLALDRLIALLKIPSISTDPAYKDECRNAAEFLVNDLKSIGFDAGLRDTPGHPMVVAHGGPDAVEGVPHLLFYGHYDVQPVDPLELWDSPPFEPAIEDTDKGKVIRGRGASDDKGQLMTFIEAMRAWEAVNGALPCRITIFLEGEEESGSPSLVPFLQDNAEELKADIAMICDTGMFDGRVPAIVTQLRGLLAEEITLKAATRDLHSGFYGGLAQNPIHLLTKIVADLRDDEGHVTLPGFYDDVPELSDELRAQWDGLGFDADRMLEDVGLSVPAGEQDRTALEKVWSRPTCEVNGIWGGYTGDGFKTVLPAEAHAKISFRLVGQQDPEKIHAAFVDFVNARLPEDVSCIFSNGHGAPASVMSTEDPAFEVARGALSDEWAVEAAFVGAGGSIPVAGHFKEILGMDAMLIGFAKEDDAIHSPNEKYDVQSFHKGIRSWARILSALSEAA</sequence>
<keyword evidence="1" id="KW-0645">Protease</keyword>
<name>A0A845M0P9_9RHOB</name>
<protein>
    <submittedName>
        <fullName evidence="5">Dipeptidase</fullName>
    </submittedName>
</protein>
<proteinExistence type="predicted"/>
<dbReference type="RefSeq" id="WP_161351270.1">
    <property type="nucleotide sequence ID" value="NZ_WTUX01000011.1"/>
</dbReference>
<dbReference type="Gene3D" id="3.40.630.10">
    <property type="entry name" value="Zn peptidases"/>
    <property type="match status" value="1"/>
</dbReference>
<dbReference type="NCBIfam" id="NF006053">
    <property type="entry name" value="PRK08201.1"/>
    <property type="match status" value="1"/>
</dbReference>
<dbReference type="PANTHER" id="PTHR43270">
    <property type="entry name" value="BETA-ALA-HIS DIPEPTIDASE"/>
    <property type="match status" value="1"/>
</dbReference>
<dbReference type="SUPFAM" id="SSF53187">
    <property type="entry name" value="Zn-dependent exopeptidases"/>
    <property type="match status" value="1"/>
</dbReference>
<dbReference type="EMBL" id="WTUX01000011">
    <property type="protein sequence ID" value="MZR13166.1"/>
    <property type="molecule type" value="Genomic_DNA"/>
</dbReference>
<evidence type="ECO:0000313" key="5">
    <source>
        <dbReference type="EMBL" id="MZR13166.1"/>
    </source>
</evidence>
<accession>A0A845M0P9</accession>
<keyword evidence="3" id="KW-0378">Hydrolase</keyword>
<keyword evidence="6" id="KW-1185">Reference proteome</keyword>
<keyword evidence="2" id="KW-0479">Metal-binding</keyword>
<feature type="domain" description="Peptidase M20 dimerisation" evidence="4">
    <location>
        <begin position="202"/>
        <end position="360"/>
    </location>
</feature>
<dbReference type="Pfam" id="PF07687">
    <property type="entry name" value="M20_dimer"/>
    <property type="match status" value="1"/>
</dbReference>